<comment type="similarity">
    <text evidence="1">Belongs to the bacterial solute-binding protein 3 family.</text>
</comment>
<evidence type="ECO:0000256" key="3">
    <source>
        <dbReference type="ARBA" id="ARBA00022729"/>
    </source>
</evidence>
<dbReference type="Gene3D" id="3.40.190.10">
    <property type="entry name" value="Periplasmic binding protein-like II"/>
    <property type="match status" value="2"/>
</dbReference>
<keyword evidence="6" id="KW-0614">Plasmid</keyword>
<dbReference type="InterPro" id="IPR001638">
    <property type="entry name" value="Solute-binding_3/MltF_N"/>
</dbReference>
<feature type="chain" id="PRO_5003680346" evidence="4">
    <location>
        <begin position="23"/>
        <end position="347"/>
    </location>
</feature>
<dbReference type="SMART" id="SM00062">
    <property type="entry name" value="PBPb"/>
    <property type="match status" value="1"/>
</dbReference>
<dbReference type="AlphaFoldDB" id="I3TUN6"/>
<evidence type="ECO:0000259" key="5">
    <source>
        <dbReference type="SMART" id="SM00062"/>
    </source>
</evidence>
<geneLocation type="plasmid" evidence="6 7">
    <name>pTM2</name>
</geneLocation>
<gene>
    <name evidence="6" type="primary">aapJ</name>
    <name evidence="6" type="ordered locus">TMO_b0466</name>
</gene>
<reference evidence="6 7" key="1">
    <citation type="journal article" date="2012" name="J. Am. Chem. Soc.">
        <title>Bacterial biosynthesis and maturation of the didemnin anti-cancer agents.</title>
        <authorList>
            <person name="Xu Y."/>
            <person name="Kersten R.D."/>
            <person name="Nam S.J."/>
            <person name="Lu L."/>
            <person name="Al-Suwailem A.M."/>
            <person name="Zheng H."/>
            <person name="Fenical W."/>
            <person name="Dorrestein P.C."/>
            <person name="Moore B.S."/>
            <person name="Qian P.Y."/>
        </authorList>
    </citation>
    <scope>NUCLEOTIDE SEQUENCE [LARGE SCALE GENOMIC DNA]</scope>
    <source>
        <strain evidence="6 7">KA081020-065</strain>
    </source>
</reference>
<sequence>MYKGIMAGVGLACLVMSGHAAYAEGRPAAGKLAEVQKRGALRCPAHTGSQLGFAQVDGTGNWTGFDIDMCRVFATAIFGTYEGHLDLIPISWAQRWPALQSGELDVVIKQSGWTQSRDTELGFNASRPYIIGTFQVMTHKELGAAHITDLDGGSICAPAGSTNERVIAEYAAAKGISLETVSYEKWEELLSAYFEGRCDGIIGTASTLAVSRMNAKTPDDQLILPDVVSLEAQVWYVKEGDDQWEDIANWALNALWFAEQEGITSKNVDEIRANPPSAAIATMLGTTPGVGKRLGLPDDWAYNVIKVNGNYSEIWERDLGMESAFRLERGINALWKDGGVHYPVAFD</sequence>
<keyword evidence="2" id="KW-0813">Transport</keyword>
<keyword evidence="3 4" id="KW-0732">Signal</keyword>
<dbReference type="PATRIC" id="fig|1110502.3.peg.4725"/>
<organism evidence="6 7">
    <name type="scientific">Tistrella mobilis (strain KA081020-065)</name>
    <dbReference type="NCBI Taxonomy" id="1110502"/>
    <lineage>
        <taxon>Bacteria</taxon>
        <taxon>Pseudomonadati</taxon>
        <taxon>Pseudomonadota</taxon>
        <taxon>Alphaproteobacteria</taxon>
        <taxon>Geminicoccales</taxon>
        <taxon>Geminicoccaceae</taxon>
        <taxon>Tistrella</taxon>
    </lineage>
</organism>
<feature type="signal peptide" evidence="4">
    <location>
        <begin position="1"/>
        <end position="22"/>
    </location>
</feature>
<dbReference type="KEGG" id="tmo:TMO_b0466"/>
<dbReference type="Pfam" id="PF00497">
    <property type="entry name" value="SBP_bac_3"/>
    <property type="match status" value="1"/>
</dbReference>
<evidence type="ECO:0000256" key="2">
    <source>
        <dbReference type="ARBA" id="ARBA00022448"/>
    </source>
</evidence>
<evidence type="ECO:0000256" key="1">
    <source>
        <dbReference type="ARBA" id="ARBA00010333"/>
    </source>
</evidence>
<dbReference type="InterPro" id="IPR051455">
    <property type="entry name" value="Bact_solute-bind_prot3"/>
</dbReference>
<dbReference type="SUPFAM" id="SSF53850">
    <property type="entry name" value="Periplasmic binding protein-like II"/>
    <property type="match status" value="1"/>
</dbReference>
<evidence type="ECO:0000313" key="7">
    <source>
        <dbReference type="Proteomes" id="UP000005258"/>
    </source>
</evidence>
<keyword evidence="7" id="KW-1185">Reference proteome</keyword>
<protein>
    <submittedName>
        <fullName evidence="6">General L-amino acid transport system substrate-binding protein</fullName>
    </submittedName>
</protein>
<dbReference type="EMBL" id="CP003238">
    <property type="protein sequence ID" value="AFK56474.1"/>
    <property type="molecule type" value="Genomic_DNA"/>
</dbReference>
<evidence type="ECO:0000256" key="4">
    <source>
        <dbReference type="SAM" id="SignalP"/>
    </source>
</evidence>
<dbReference type="HOGENOM" id="CLU_019602_3_2_5"/>
<proteinExistence type="inferred from homology"/>
<evidence type="ECO:0000313" key="6">
    <source>
        <dbReference type="EMBL" id="AFK56474.1"/>
    </source>
</evidence>
<dbReference type="GO" id="GO:0006865">
    <property type="term" value="P:amino acid transport"/>
    <property type="evidence" value="ECO:0007669"/>
    <property type="project" value="TreeGrafter"/>
</dbReference>
<name>I3TUN6_TISMK</name>
<dbReference type="RefSeq" id="WP_014753226.1">
    <property type="nucleotide sequence ID" value="NC_017966.1"/>
</dbReference>
<dbReference type="Proteomes" id="UP000005258">
    <property type="component" value="Plasmid pTM2"/>
</dbReference>
<feature type="domain" description="Solute-binding protein family 3/N-terminal" evidence="5">
    <location>
        <begin position="40"/>
        <end position="271"/>
    </location>
</feature>
<dbReference type="PANTHER" id="PTHR30085:SF7">
    <property type="entry name" value="AMINO-ACID ABC TRANSPORTER-BINDING PROTEIN YHDW-RELATED"/>
    <property type="match status" value="1"/>
</dbReference>
<accession>I3TUN6</accession>
<dbReference type="PANTHER" id="PTHR30085">
    <property type="entry name" value="AMINO ACID ABC TRANSPORTER PERMEASE"/>
    <property type="match status" value="1"/>
</dbReference>